<comment type="caution">
    <text evidence="3">The sequence shown here is derived from an EMBL/GenBank/DDBJ whole genome shotgun (WGS) entry which is preliminary data.</text>
</comment>
<dbReference type="EMBL" id="BAABHS010000007">
    <property type="protein sequence ID" value="GAA4960320.1"/>
    <property type="molecule type" value="Genomic_DNA"/>
</dbReference>
<evidence type="ECO:0000313" key="3">
    <source>
        <dbReference type="EMBL" id="GAA4960320.1"/>
    </source>
</evidence>
<evidence type="ECO:0000313" key="4">
    <source>
        <dbReference type="Proteomes" id="UP001500466"/>
    </source>
</evidence>
<feature type="compositionally biased region" description="Pro residues" evidence="1">
    <location>
        <begin position="73"/>
        <end position="89"/>
    </location>
</feature>
<feature type="compositionally biased region" description="Low complexity" evidence="1">
    <location>
        <begin position="90"/>
        <end position="112"/>
    </location>
</feature>
<feature type="compositionally biased region" description="Pro residues" evidence="1">
    <location>
        <begin position="1"/>
        <end position="26"/>
    </location>
</feature>
<dbReference type="SUPFAM" id="SSF50998">
    <property type="entry name" value="Quinoprotein alcohol dehydrogenase-like"/>
    <property type="match status" value="1"/>
</dbReference>
<evidence type="ECO:0000256" key="1">
    <source>
        <dbReference type="SAM" id="MobiDB-lite"/>
    </source>
</evidence>
<feature type="compositionally biased region" description="Pro residues" evidence="1">
    <location>
        <begin position="45"/>
        <end position="65"/>
    </location>
</feature>
<dbReference type="InterPro" id="IPR011047">
    <property type="entry name" value="Quinoprotein_ADH-like_sf"/>
</dbReference>
<dbReference type="Proteomes" id="UP001500466">
    <property type="component" value="Unassembled WGS sequence"/>
</dbReference>
<proteinExistence type="predicted"/>
<organism evidence="3 4">
    <name type="scientific">Yinghuangia aomiensis</name>
    <dbReference type="NCBI Taxonomy" id="676205"/>
    <lineage>
        <taxon>Bacteria</taxon>
        <taxon>Bacillati</taxon>
        <taxon>Actinomycetota</taxon>
        <taxon>Actinomycetes</taxon>
        <taxon>Kitasatosporales</taxon>
        <taxon>Streptomycetaceae</taxon>
        <taxon>Yinghuangia</taxon>
    </lineage>
</organism>
<reference evidence="4" key="1">
    <citation type="journal article" date="2019" name="Int. J. Syst. Evol. Microbiol.">
        <title>The Global Catalogue of Microorganisms (GCM) 10K type strain sequencing project: providing services to taxonomists for standard genome sequencing and annotation.</title>
        <authorList>
            <consortium name="The Broad Institute Genomics Platform"/>
            <consortium name="The Broad Institute Genome Sequencing Center for Infectious Disease"/>
            <person name="Wu L."/>
            <person name="Ma J."/>
        </authorList>
    </citation>
    <scope>NUCLEOTIDE SEQUENCE [LARGE SCALE GENOMIC DNA]</scope>
    <source>
        <strain evidence="4">JCM 17986</strain>
    </source>
</reference>
<evidence type="ECO:0000259" key="2">
    <source>
        <dbReference type="Pfam" id="PF13360"/>
    </source>
</evidence>
<dbReference type="RefSeq" id="WP_345675419.1">
    <property type="nucleotide sequence ID" value="NZ_BAABHS010000007.1"/>
</dbReference>
<feature type="domain" description="Pyrrolo-quinoline quinone repeat" evidence="2">
    <location>
        <begin position="200"/>
        <end position="381"/>
    </location>
</feature>
<dbReference type="InterPro" id="IPR015943">
    <property type="entry name" value="WD40/YVTN_repeat-like_dom_sf"/>
</dbReference>
<dbReference type="Pfam" id="PF13360">
    <property type="entry name" value="PQQ_2"/>
    <property type="match status" value="1"/>
</dbReference>
<feature type="region of interest" description="Disordered" evidence="1">
    <location>
        <begin position="1"/>
        <end position="123"/>
    </location>
</feature>
<protein>
    <recommendedName>
        <fullName evidence="2">Pyrrolo-quinoline quinone repeat domain-containing protein</fullName>
    </recommendedName>
</protein>
<accession>A0ABP9H5G4</accession>
<dbReference type="Gene3D" id="2.130.10.10">
    <property type="entry name" value="YVTN repeat-like/Quinoprotein amine dehydrogenase"/>
    <property type="match status" value="2"/>
</dbReference>
<dbReference type="InterPro" id="IPR002372">
    <property type="entry name" value="PQQ_rpt_dom"/>
</dbReference>
<gene>
    <name evidence="3" type="ORF">GCM10023205_24450</name>
</gene>
<keyword evidence="4" id="KW-1185">Reference proteome</keyword>
<name>A0ABP9H5G4_9ACTN</name>
<sequence>MSQPPNGPYGPPGNPPPGPPGPPDNTPPWQAMTHAGGPSAAVPPQSKPPTTPPAGPTPAAVPPGAEPGLSLPGVPPPPGTPSPAGPPGPAAAAYPGSTPAPATPPYSYGTSSTPPPQRTPGRGLIAGLSTITALAVIAAGALGYLYATKDDGGTGPGGGLATDGKTMRQAWKSPAPGARIDMLGTWTAPGRTIAGDKTALVAYDAGTGAEIGRFTPPTGEFCGMAAHGSDGVGLAMYGPKDACDTTVAVDLATMRSLWDKKTKTAATGDKYRSVETDSGPGTAVLSTSTGVAAFGLKDGVQKWSWNFDRSSTSTTDDPEVDALRIDGGTVLVELGQYTKNTPAQVVALDAADGRRKWQTTIPVTDSGYSTVYLVNAEPAVVEIQRNGSYYLQSLGDQGQLRAEIPLRGPDGTLRAYDTRSAAYSSDFGAAPQYGVVITKDTLFATAVKRDQPAGQAVRLVAFDLASGKARWSTALGGDLYNADVVGTDDTAVFVLGRGLPGTPGKLVSVKRQDGTVRGARAVDGKDFLTADERAGWSLADQRLTAFAWTAYPEVPALVTLA</sequence>